<sequence>MPSSPVDHLQSSAGILEMPGGRSASPDTIDSTLDVTTNRWHPKLTVYRVIVLSAGIMLGTAKAWETSRGETVIPITLEWISGVVVSLSLFILSWFDEGDGTRPPMSLLFSYDCLDILWRVWDKLSIPRPIYRSDERIHTLTSPSHPALTVYRLSVSAMVVIFGSTKMVYSYTGRSTAASTADWVYGLIVGTSLYVLGLYEDNTCNFLPSLFTTDYSDEIDVEGVHPLYLIPYVLGAGACIAWLFFLSREFLELAKISIPFWGPAPLTFLEEFIDYPGNLLGMVLFFAVGVLPVPPLFYLLWRTGRRIRRLKRGIISIDRRVRLRFNRFFDFDLPAPLSRALTLGKMCAKKLAPIARSFLINFFKFSVALFFIAPIYNTTTEYLGGEIGKAEVFKRIYGYFTFIFIIYGNYVQHSY</sequence>
<feature type="transmembrane region" description="Helical" evidence="1">
    <location>
        <begin position="150"/>
        <end position="169"/>
    </location>
</feature>
<feature type="transmembrane region" description="Helical" evidence="1">
    <location>
        <begin position="396"/>
        <end position="412"/>
    </location>
</feature>
<keyword evidence="1" id="KW-0472">Membrane</keyword>
<feature type="transmembrane region" description="Helical" evidence="1">
    <location>
        <begin position="253"/>
        <end position="273"/>
    </location>
</feature>
<keyword evidence="3" id="KW-1185">Reference proteome</keyword>
<dbReference type="EMBL" id="MU155214">
    <property type="protein sequence ID" value="KAF9479352.1"/>
    <property type="molecule type" value="Genomic_DNA"/>
</dbReference>
<proteinExistence type="predicted"/>
<evidence type="ECO:0000313" key="3">
    <source>
        <dbReference type="Proteomes" id="UP000807469"/>
    </source>
</evidence>
<feature type="transmembrane region" description="Helical" evidence="1">
    <location>
        <begin position="279"/>
        <end position="301"/>
    </location>
</feature>
<name>A0A9P5Z0U9_9AGAR</name>
<gene>
    <name evidence="2" type="ORF">BDN70DRAFT_694601</name>
</gene>
<feature type="transmembrane region" description="Helical" evidence="1">
    <location>
        <begin position="181"/>
        <end position="199"/>
    </location>
</feature>
<dbReference type="AlphaFoldDB" id="A0A9P5Z0U9"/>
<dbReference type="OrthoDB" id="3268450at2759"/>
<keyword evidence="1" id="KW-1133">Transmembrane helix</keyword>
<feature type="transmembrane region" description="Helical" evidence="1">
    <location>
        <begin position="227"/>
        <end position="246"/>
    </location>
</feature>
<comment type="caution">
    <text evidence="2">The sequence shown here is derived from an EMBL/GenBank/DDBJ whole genome shotgun (WGS) entry which is preliminary data.</text>
</comment>
<feature type="transmembrane region" description="Helical" evidence="1">
    <location>
        <begin position="358"/>
        <end position="376"/>
    </location>
</feature>
<keyword evidence="1" id="KW-0812">Transmembrane</keyword>
<evidence type="ECO:0000313" key="2">
    <source>
        <dbReference type="EMBL" id="KAF9479352.1"/>
    </source>
</evidence>
<accession>A0A9P5Z0U9</accession>
<reference evidence="2" key="1">
    <citation type="submission" date="2020-11" db="EMBL/GenBank/DDBJ databases">
        <authorList>
            <consortium name="DOE Joint Genome Institute"/>
            <person name="Ahrendt S."/>
            <person name="Riley R."/>
            <person name="Andreopoulos W."/>
            <person name="Labutti K."/>
            <person name="Pangilinan J."/>
            <person name="Ruiz-Duenas F.J."/>
            <person name="Barrasa J.M."/>
            <person name="Sanchez-Garcia M."/>
            <person name="Camarero S."/>
            <person name="Miyauchi S."/>
            <person name="Serrano A."/>
            <person name="Linde D."/>
            <person name="Babiker R."/>
            <person name="Drula E."/>
            <person name="Ayuso-Fernandez I."/>
            <person name="Pacheco R."/>
            <person name="Padilla G."/>
            <person name="Ferreira P."/>
            <person name="Barriuso J."/>
            <person name="Kellner H."/>
            <person name="Castanera R."/>
            <person name="Alfaro M."/>
            <person name="Ramirez L."/>
            <person name="Pisabarro A.G."/>
            <person name="Kuo A."/>
            <person name="Tritt A."/>
            <person name="Lipzen A."/>
            <person name="He G."/>
            <person name="Yan M."/>
            <person name="Ng V."/>
            <person name="Cullen D."/>
            <person name="Martin F."/>
            <person name="Rosso M.-N."/>
            <person name="Henrissat B."/>
            <person name="Hibbett D."/>
            <person name="Martinez A.T."/>
            <person name="Grigoriev I.V."/>
        </authorList>
    </citation>
    <scope>NUCLEOTIDE SEQUENCE</scope>
    <source>
        <strain evidence="2">CIRM-BRFM 674</strain>
    </source>
</reference>
<protein>
    <submittedName>
        <fullName evidence="2">Uncharacterized protein</fullName>
    </submittedName>
</protein>
<feature type="transmembrane region" description="Helical" evidence="1">
    <location>
        <begin position="76"/>
        <end position="95"/>
    </location>
</feature>
<feature type="transmembrane region" description="Helical" evidence="1">
    <location>
        <begin position="45"/>
        <end position="64"/>
    </location>
</feature>
<evidence type="ECO:0000256" key="1">
    <source>
        <dbReference type="SAM" id="Phobius"/>
    </source>
</evidence>
<dbReference type="Proteomes" id="UP000807469">
    <property type="component" value="Unassembled WGS sequence"/>
</dbReference>
<organism evidence="2 3">
    <name type="scientific">Pholiota conissans</name>
    <dbReference type="NCBI Taxonomy" id="109636"/>
    <lineage>
        <taxon>Eukaryota</taxon>
        <taxon>Fungi</taxon>
        <taxon>Dikarya</taxon>
        <taxon>Basidiomycota</taxon>
        <taxon>Agaricomycotina</taxon>
        <taxon>Agaricomycetes</taxon>
        <taxon>Agaricomycetidae</taxon>
        <taxon>Agaricales</taxon>
        <taxon>Agaricineae</taxon>
        <taxon>Strophariaceae</taxon>
        <taxon>Pholiota</taxon>
    </lineage>
</organism>